<protein>
    <submittedName>
        <fullName evidence="1">Uncharacterized protein</fullName>
    </submittedName>
</protein>
<gene>
    <name evidence="1" type="ORF">PDIGIT_LOCUS4670</name>
</gene>
<evidence type="ECO:0000313" key="2">
    <source>
        <dbReference type="Proteomes" id="UP001152607"/>
    </source>
</evidence>
<dbReference type="Proteomes" id="UP001152607">
    <property type="component" value="Unassembled WGS sequence"/>
</dbReference>
<dbReference type="EMBL" id="CAOQHR010000003">
    <property type="protein sequence ID" value="CAI6331645.1"/>
    <property type="molecule type" value="Genomic_DNA"/>
</dbReference>
<accession>A0A9W4XNJ5</accession>
<reference evidence="1" key="1">
    <citation type="submission" date="2023-01" db="EMBL/GenBank/DDBJ databases">
        <authorList>
            <person name="Van Ghelder C."/>
            <person name="Rancurel C."/>
        </authorList>
    </citation>
    <scope>NUCLEOTIDE SEQUENCE</scope>
    <source>
        <strain evidence="1">CNCM I-4278</strain>
    </source>
</reference>
<organism evidence="1 2">
    <name type="scientific">Periconia digitata</name>
    <dbReference type="NCBI Taxonomy" id="1303443"/>
    <lineage>
        <taxon>Eukaryota</taxon>
        <taxon>Fungi</taxon>
        <taxon>Dikarya</taxon>
        <taxon>Ascomycota</taxon>
        <taxon>Pezizomycotina</taxon>
        <taxon>Dothideomycetes</taxon>
        <taxon>Pleosporomycetidae</taxon>
        <taxon>Pleosporales</taxon>
        <taxon>Massarineae</taxon>
        <taxon>Periconiaceae</taxon>
        <taxon>Periconia</taxon>
    </lineage>
</organism>
<sequence length="91" mass="10255">MLQAISSVRFARRSAALGMRVLSPAEKRMLASLRDLSVMPVKGSIVSLRFVLLPRLLHLVRRTPWPRKLGPIPSLPRCSGEPLDMLCYFIL</sequence>
<keyword evidence="2" id="KW-1185">Reference proteome</keyword>
<evidence type="ECO:0000313" key="1">
    <source>
        <dbReference type="EMBL" id="CAI6331645.1"/>
    </source>
</evidence>
<proteinExistence type="predicted"/>
<name>A0A9W4XNJ5_9PLEO</name>
<comment type="caution">
    <text evidence="1">The sequence shown here is derived from an EMBL/GenBank/DDBJ whole genome shotgun (WGS) entry which is preliminary data.</text>
</comment>
<dbReference type="AlphaFoldDB" id="A0A9W4XNJ5"/>